<dbReference type="InterPro" id="IPR029044">
    <property type="entry name" value="Nucleotide-diphossugar_trans"/>
</dbReference>
<keyword evidence="2" id="KW-0808">Transferase</keyword>
<dbReference type="InterPro" id="IPR001173">
    <property type="entry name" value="Glyco_trans_2-like"/>
</dbReference>
<dbReference type="SUPFAM" id="SSF53448">
    <property type="entry name" value="Nucleotide-diphospho-sugar transferases"/>
    <property type="match status" value="1"/>
</dbReference>
<evidence type="ECO:0000313" key="2">
    <source>
        <dbReference type="EMBL" id="MBB4807644.1"/>
    </source>
</evidence>
<dbReference type="EMBL" id="JACHLE010000004">
    <property type="protein sequence ID" value="MBB4807644.1"/>
    <property type="molecule type" value="Genomic_DNA"/>
</dbReference>
<evidence type="ECO:0000259" key="1">
    <source>
        <dbReference type="Pfam" id="PF00535"/>
    </source>
</evidence>
<accession>A0A840KIY4</accession>
<dbReference type="AlphaFoldDB" id="A0A840KIY4"/>
<dbReference type="PANTHER" id="PTHR22916">
    <property type="entry name" value="GLYCOSYLTRANSFERASE"/>
    <property type="match status" value="1"/>
</dbReference>
<keyword evidence="3" id="KW-1185">Reference proteome</keyword>
<reference evidence="2 3" key="1">
    <citation type="submission" date="2020-08" db="EMBL/GenBank/DDBJ databases">
        <title>Functional genomics of gut bacteria from endangered species of beetles.</title>
        <authorList>
            <person name="Carlos-Shanley C."/>
        </authorList>
    </citation>
    <scope>NUCLEOTIDE SEQUENCE [LARGE SCALE GENOMIC DNA]</scope>
    <source>
        <strain evidence="2 3">S00151</strain>
    </source>
</reference>
<organism evidence="2 3">
    <name type="scientific">Chryseobacterium defluvii</name>
    <dbReference type="NCBI Taxonomy" id="160396"/>
    <lineage>
        <taxon>Bacteria</taxon>
        <taxon>Pseudomonadati</taxon>
        <taxon>Bacteroidota</taxon>
        <taxon>Flavobacteriia</taxon>
        <taxon>Flavobacteriales</taxon>
        <taxon>Weeksellaceae</taxon>
        <taxon>Chryseobacterium group</taxon>
        <taxon>Chryseobacterium</taxon>
    </lineage>
</organism>
<gene>
    <name evidence="2" type="ORF">HNP38_002950</name>
</gene>
<dbReference type="RefSeq" id="WP_184190735.1">
    <property type="nucleotide sequence ID" value="NZ_JACHLE010000004.1"/>
</dbReference>
<proteinExistence type="predicted"/>
<comment type="caution">
    <text evidence="2">The sequence shown here is derived from an EMBL/GenBank/DDBJ whole genome shotgun (WGS) entry which is preliminary data.</text>
</comment>
<dbReference type="Pfam" id="PF00535">
    <property type="entry name" value="Glycos_transf_2"/>
    <property type="match status" value="1"/>
</dbReference>
<dbReference type="Gene3D" id="3.90.550.10">
    <property type="entry name" value="Spore Coat Polysaccharide Biosynthesis Protein SpsA, Chain A"/>
    <property type="match status" value="1"/>
</dbReference>
<dbReference type="Proteomes" id="UP000592180">
    <property type="component" value="Unassembled WGS sequence"/>
</dbReference>
<sequence>MKTSVALCTYNGEKFLKEQIESILHQTIKVDEIIVCDDGSTDQTTSILSEYQKKFPELFKIQINETNLRSVKNFEKAVSLCSHDIIFLSDQDDVWVGNKVEKYLEYFSEHPEISVLCSNGYGINEKSEILDVFPIWEVPELLRQKGTPMNYFDYITFIGNIATGASMAIRKTFVKDILPFPSVKGFHHDEWIALIASSQNKFEILNEKYFKYRVHDKQQVGGVFYPNTEKRKKRMISMHTMDPDIKDFAFYKSALKRLSGSYQKNKMLAANADAWNDIFENNAERAKALFIENKKQFREKFPLGFFMLSITDKIKGKRQL</sequence>
<name>A0A840KIY4_9FLAO</name>
<protein>
    <submittedName>
        <fullName evidence="2">Glycosyltransferase involved in cell wall biosynthesis</fullName>
    </submittedName>
</protein>
<dbReference type="GO" id="GO:0016758">
    <property type="term" value="F:hexosyltransferase activity"/>
    <property type="evidence" value="ECO:0007669"/>
    <property type="project" value="UniProtKB-ARBA"/>
</dbReference>
<evidence type="ECO:0000313" key="3">
    <source>
        <dbReference type="Proteomes" id="UP000592180"/>
    </source>
</evidence>
<dbReference type="PANTHER" id="PTHR22916:SF3">
    <property type="entry name" value="UDP-GLCNAC:BETAGAL BETA-1,3-N-ACETYLGLUCOSAMINYLTRANSFERASE-LIKE PROTEIN 1"/>
    <property type="match status" value="1"/>
</dbReference>
<dbReference type="CDD" id="cd04196">
    <property type="entry name" value="GT_2_like_d"/>
    <property type="match status" value="1"/>
</dbReference>
<feature type="domain" description="Glycosyltransferase 2-like" evidence="1">
    <location>
        <begin position="4"/>
        <end position="131"/>
    </location>
</feature>